<evidence type="ECO:0000313" key="11">
    <source>
        <dbReference type="Proteomes" id="UP000693738"/>
    </source>
</evidence>
<evidence type="ECO:0000313" key="10">
    <source>
        <dbReference type="EMBL" id="CAG7555192.1"/>
    </source>
</evidence>
<evidence type="ECO:0000256" key="2">
    <source>
        <dbReference type="ARBA" id="ARBA00010992"/>
    </source>
</evidence>
<dbReference type="PANTHER" id="PTHR48020:SF22">
    <property type="entry name" value="MAJOR FACILITATOR SUPERFAMILY (MFS) PROFILE DOMAIN-CONTAINING PROTEIN-RELATED"/>
    <property type="match status" value="1"/>
</dbReference>
<organism evidence="10 11">
    <name type="scientific">Fusarium equiseti</name>
    <name type="common">Fusarium scirpi</name>
    <dbReference type="NCBI Taxonomy" id="61235"/>
    <lineage>
        <taxon>Eukaryota</taxon>
        <taxon>Fungi</taxon>
        <taxon>Dikarya</taxon>
        <taxon>Ascomycota</taxon>
        <taxon>Pezizomycotina</taxon>
        <taxon>Sordariomycetes</taxon>
        <taxon>Hypocreomycetidae</taxon>
        <taxon>Hypocreales</taxon>
        <taxon>Nectriaceae</taxon>
        <taxon>Fusarium</taxon>
        <taxon>Fusarium incarnatum-equiseti species complex</taxon>
    </lineage>
</organism>
<feature type="transmembrane region" description="Helical" evidence="8">
    <location>
        <begin position="173"/>
        <end position="196"/>
    </location>
</feature>
<evidence type="ECO:0000256" key="4">
    <source>
        <dbReference type="ARBA" id="ARBA00022692"/>
    </source>
</evidence>
<comment type="caution">
    <text evidence="10">The sequence shown here is derived from an EMBL/GenBank/DDBJ whole genome shotgun (WGS) entry which is preliminary data.</text>
</comment>
<feature type="transmembrane region" description="Helical" evidence="8">
    <location>
        <begin position="854"/>
        <end position="871"/>
    </location>
</feature>
<keyword evidence="6 8" id="KW-0472">Membrane</keyword>
<dbReference type="EMBL" id="CAJSTJ010000044">
    <property type="protein sequence ID" value="CAG7555192.1"/>
    <property type="molecule type" value="Genomic_DNA"/>
</dbReference>
<feature type="transmembrane region" description="Helical" evidence="8">
    <location>
        <begin position="932"/>
        <end position="956"/>
    </location>
</feature>
<dbReference type="InterPro" id="IPR005829">
    <property type="entry name" value="Sugar_transporter_CS"/>
</dbReference>
<dbReference type="PROSITE" id="PS00217">
    <property type="entry name" value="SUGAR_TRANSPORT_2"/>
    <property type="match status" value="1"/>
</dbReference>
<sequence>MSKKVTSNFTGFEALSQRIFVSHAENSQPIPGHPHAVVVFGWGDAPPKHVSKFTDGYRKLFPNAKQIAVLSPIGQGFFDHVSKRTEDMKPIVNELFPDGKDNSNNSIICHVLSNSGAGNYICTLNAYTELYNEPMPHVLAVYDSTPGQSKVTWSNLKRWSNAMAMGPASKLPWPFFVTQTLCIGFFIFIHLFDFVVGRESSPKFCHRLFFDDKWMSKDSTRLFMYGKEDILIPSEHIEEHIAEGLRCGYKTESHILESGHVDHMRRDPERVYTYEILLTSTVLLVEYAMFGVSITSINSVPSLTEFGDKEMTSCSACVKAGIECERPLQVRFRSGLGPSAGYKFSTDQIWVRPRGSLEYHDETSQVSQIYETSEAQDSPMEEAMPFEPDLVEVNEPISTTPAQVSPASYISQRSHESNSPATNRQEFIESPRSARITRHLRDSSDLYCSPASPYSRPALPFTTREAVLIRNFAENMALWADATDLKRHFELEVPRRSMYFPVLRYAVFAFSSQYVNRDKSDTSTEALEYYDHCLRLLIETVGESNGHIDEETLAAIAILRQYEEMDGKSYSPASGLWLILAANDMEMHLTGTSRIVNSMSLFDFNGGLGEAAAWLCLRQDIYVSLTKQRPLRSELETYIQSDVFRRVDDAAHANRMVFLLAKALSCVFPTYSSCSNEKLDSIRLERMLSKKEGIVAASQTSHVEDNAKGGEDFIEDSTPGLFLNLCVLATAIGGMLFGYDTGVISGVLVVLGDDLDGRLMSHGEKELITSLCTAGALIGAIIAGVTADKYGRKPAIWFASVLFTLGAVVQAASYSLVQMCVGRVLVGLGVGSASMIIPLYLAEIAPAKYRGRMISIDMVFLATGSLLAYAFDAAFYKVPHGWRYMNHHGSWFFTIELTNVFMSSDASKALNEEVSVRQSLKSLVTVPANRRAAIVACGLMATQQLCGFNTMMYYSSTLFQIVGFNNPIAVGTIVTATNWIFTFLSVFLIDRVGRRRLLLWTMWGMPVFLVLAAAVFTKIPIDRNTLELTDDKIGWPAIVVLVSMILFVASYAAGLGCVPWQVNEFLPMEVRAMGTMMINICNWGPNIIVSSTFLSMMRGISPSGTFGFYAALSSTSATLRLLV</sequence>
<evidence type="ECO:0000256" key="5">
    <source>
        <dbReference type="ARBA" id="ARBA00022989"/>
    </source>
</evidence>
<dbReference type="InterPro" id="IPR005828">
    <property type="entry name" value="MFS_sugar_transport-like"/>
</dbReference>
<dbReference type="GO" id="GO:0016020">
    <property type="term" value="C:membrane"/>
    <property type="evidence" value="ECO:0007669"/>
    <property type="project" value="UniProtKB-SubCell"/>
</dbReference>
<gene>
    <name evidence="10" type="ORF">FEQUK3_LOCUS928</name>
</gene>
<comment type="similarity">
    <text evidence="2">Belongs to the major facilitator superfamily. Sugar transporter (TC 2.A.1.1) family.</text>
</comment>
<evidence type="ECO:0000256" key="7">
    <source>
        <dbReference type="SAM" id="MobiDB-lite"/>
    </source>
</evidence>
<proteinExistence type="inferred from homology"/>
<dbReference type="CDD" id="cd12148">
    <property type="entry name" value="fungal_TF_MHR"/>
    <property type="match status" value="1"/>
</dbReference>
<dbReference type="PANTHER" id="PTHR48020">
    <property type="entry name" value="PROTON MYO-INOSITOL COTRANSPORTER"/>
    <property type="match status" value="1"/>
</dbReference>
<feature type="transmembrane region" description="Helical" evidence="8">
    <location>
        <begin position="824"/>
        <end position="842"/>
    </location>
</feature>
<accession>A0A8J2IFF7</accession>
<dbReference type="Pfam" id="PF05705">
    <property type="entry name" value="DUF829"/>
    <property type="match status" value="1"/>
</dbReference>
<keyword evidence="5 8" id="KW-1133">Transmembrane helix</keyword>
<dbReference type="GO" id="GO:0005366">
    <property type="term" value="F:myo-inositol:proton symporter activity"/>
    <property type="evidence" value="ECO:0007669"/>
    <property type="project" value="TreeGrafter"/>
</dbReference>
<feature type="region of interest" description="Disordered" evidence="7">
    <location>
        <begin position="401"/>
        <end position="433"/>
    </location>
</feature>
<feature type="transmembrane region" description="Helical" evidence="8">
    <location>
        <begin position="997"/>
        <end position="1021"/>
    </location>
</feature>
<feature type="transmembrane region" description="Helical" evidence="8">
    <location>
        <begin position="794"/>
        <end position="812"/>
    </location>
</feature>
<dbReference type="Proteomes" id="UP000693738">
    <property type="component" value="Unassembled WGS sequence"/>
</dbReference>
<comment type="subcellular location">
    <subcellularLocation>
        <location evidence="1">Membrane</location>
        <topology evidence="1">Multi-pass membrane protein</topology>
    </subcellularLocation>
</comment>
<protein>
    <recommendedName>
        <fullName evidence="9">Major facilitator superfamily (MFS) profile domain-containing protein</fullName>
    </recommendedName>
</protein>
<reference evidence="10" key="1">
    <citation type="submission" date="2021-05" db="EMBL/GenBank/DDBJ databases">
        <authorList>
            <person name="Khan N."/>
        </authorList>
    </citation>
    <scope>NUCLEOTIDE SEQUENCE</scope>
</reference>
<evidence type="ECO:0000259" key="9">
    <source>
        <dbReference type="PROSITE" id="PS50850"/>
    </source>
</evidence>
<evidence type="ECO:0000256" key="1">
    <source>
        <dbReference type="ARBA" id="ARBA00004141"/>
    </source>
</evidence>
<feature type="transmembrane region" description="Helical" evidence="8">
    <location>
        <begin position="1080"/>
        <end position="1100"/>
    </location>
</feature>
<feature type="transmembrane region" description="Helical" evidence="8">
    <location>
        <begin position="767"/>
        <end position="787"/>
    </location>
</feature>
<evidence type="ECO:0000256" key="3">
    <source>
        <dbReference type="ARBA" id="ARBA00022448"/>
    </source>
</evidence>
<dbReference type="Pfam" id="PF00083">
    <property type="entry name" value="Sugar_tr"/>
    <property type="match status" value="2"/>
</dbReference>
<dbReference type="InterPro" id="IPR050814">
    <property type="entry name" value="Myo-inositol_Transporter"/>
</dbReference>
<feature type="transmembrane region" description="Helical" evidence="8">
    <location>
        <begin position="1033"/>
        <end position="1060"/>
    </location>
</feature>
<dbReference type="PROSITE" id="PS00216">
    <property type="entry name" value="SUGAR_TRANSPORT_1"/>
    <property type="match status" value="2"/>
</dbReference>
<dbReference type="GO" id="GO:1904679">
    <property type="term" value="P:myo-inositol import across plasma membrane"/>
    <property type="evidence" value="ECO:0007669"/>
    <property type="project" value="TreeGrafter"/>
</dbReference>
<evidence type="ECO:0000256" key="8">
    <source>
        <dbReference type="SAM" id="Phobius"/>
    </source>
</evidence>
<feature type="compositionally biased region" description="Polar residues" evidence="7">
    <location>
        <begin position="401"/>
        <end position="425"/>
    </location>
</feature>
<feature type="domain" description="Major facilitator superfamily (MFS) profile" evidence="9">
    <location>
        <begin position="726"/>
        <end position="1123"/>
    </location>
</feature>
<dbReference type="AlphaFoldDB" id="A0A8J2IFF7"/>
<evidence type="ECO:0000256" key="6">
    <source>
        <dbReference type="ARBA" id="ARBA00023136"/>
    </source>
</evidence>
<dbReference type="PROSITE" id="PS50850">
    <property type="entry name" value="MFS"/>
    <property type="match status" value="1"/>
</dbReference>
<name>A0A8J2IFF7_FUSEQ</name>
<keyword evidence="4 8" id="KW-0812">Transmembrane</keyword>
<feature type="transmembrane region" description="Helical" evidence="8">
    <location>
        <begin position="968"/>
        <end position="990"/>
    </location>
</feature>
<dbReference type="InterPro" id="IPR008547">
    <property type="entry name" value="DUF829_TMEM53"/>
</dbReference>
<keyword evidence="3" id="KW-0813">Transport</keyword>
<dbReference type="InterPro" id="IPR020846">
    <property type="entry name" value="MFS_dom"/>
</dbReference>